<dbReference type="Proteomes" id="UP000252139">
    <property type="component" value="Unassembled WGS sequence"/>
</dbReference>
<feature type="region of interest" description="Disordered" evidence="1">
    <location>
        <begin position="1"/>
        <end position="78"/>
    </location>
</feature>
<dbReference type="AlphaFoldDB" id="A0A367IKX9"/>
<dbReference type="EMBL" id="PJQL01005283">
    <property type="protein sequence ID" value="RCH78283.1"/>
    <property type="molecule type" value="Genomic_DNA"/>
</dbReference>
<keyword evidence="3" id="KW-1185">Reference proteome</keyword>
<reference evidence="2 3" key="1">
    <citation type="journal article" date="2018" name="G3 (Bethesda)">
        <title>Phylogenetic and Phylogenomic Definition of Rhizopus Species.</title>
        <authorList>
            <person name="Gryganskyi A.P."/>
            <person name="Golan J."/>
            <person name="Dolatabadi S."/>
            <person name="Mondo S."/>
            <person name="Robb S."/>
            <person name="Idnurm A."/>
            <person name="Muszewska A."/>
            <person name="Steczkiewicz K."/>
            <person name="Masonjones S."/>
            <person name="Liao H.L."/>
            <person name="Gajdeczka M.T."/>
            <person name="Anike F."/>
            <person name="Vuek A."/>
            <person name="Anishchenko I.M."/>
            <person name="Voigt K."/>
            <person name="de Hoog G.S."/>
            <person name="Smith M.E."/>
            <person name="Heitman J."/>
            <person name="Vilgalys R."/>
            <person name="Stajich J.E."/>
        </authorList>
    </citation>
    <scope>NUCLEOTIDE SEQUENCE [LARGE SCALE GENOMIC DNA]</scope>
    <source>
        <strain evidence="2 3">CBS 357.93</strain>
    </source>
</reference>
<evidence type="ECO:0000256" key="1">
    <source>
        <dbReference type="SAM" id="MobiDB-lite"/>
    </source>
</evidence>
<accession>A0A367IKX9</accession>
<feature type="non-terminal residue" evidence="2">
    <location>
        <position position="95"/>
    </location>
</feature>
<gene>
    <name evidence="2" type="ORF">CU097_002042</name>
</gene>
<feature type="compositionally biased region" description="Basic and acidic residues" evidence="1">
    <location>
        <begin position="44"/>
        <end position="78"/>
    </location>
</feature>
<evidence type="ECO:0000313" key="3">
    <source>
        <dbReference type="Proteomes" id="UP000252139"/>
    </source>
</evidence>
<feature type="compositionally biased region" description="Basic and acidic residues" evidence="1">
    <location>
        <begin position="21"/>
        <end position="36"/>
    </location>
</feature>
<organism evidence="2 3">
    <name type="scientific">Rhizopus azygosporus</name>
    <name type="common">Rhizopus microsporus var. azygosporus</name>
    <dbReference type="NCBI Taxonomy" id="86630"/>
    <lineage>
        <taxon>Eukaryota</taxon>
        <taxon>Fungi</taxon>
        <taxon>Fungi incertae sedis</taxon>
        <taxon>Mucoromycota</taxon>
        <taxon>Mucoromycotina</taxon>
        <taxon>Mucoromycetes</taxon>
        <taxon>Mucorales</taxon>
        <taxon>Mucorineae</taxon>
        <taxon>Rhizopodaceae</taxon>
        <taxon>Rhizopus</taxon>
    </lineage>
</organism>
<evidence type="ECO:0000313" key="2">
    <source>
        <dbReference type="EMBL" id="RCH78283.1"/>
    </source>
</evidence>
<dbReference type="OrthoDB" id="20839at2759"/>
<comment type="caution">
    <text evidence="2">The sequence shown here is derived from an EMBL/GenBank/DDBJ whole genome shotgun (WGS) entry which is preliminary data.</text>
</comment>
<proteinExistence type="predicted"/>
<sequence length="95" mass="11076">MSDGIEPVQQLSSRRGRPRKNSSDDNRLIKQQEKKSARLQLPIEEQKKKLQQKEKLSVENKPREERSYKDFHPDLDVKKPLTVVIHSAQSLDANE</sequence>
<name>A0A367IKX9_RHIAZ</name>
<protein>
    <submittedName>
        <fullName evidence="2">Uncharacterized protein</fullName>
    </submittedName>
</protein>